<dbReference type="PANTHER" id="PTHR24047:SF32">
    <property type="entry name" value="FI01909P-RELATED"/>
    <property type="match status" value="1"/>
</dbReference>
<comment type="caution">
    <text evidence="2">The sequence shown here is derived from an EMBL/GenBank/DDBJ whole genome shotgun (WGS) entry which is preliminary data.</text>
</comment>
<dbReference type="AlphaFoldDB" id="A0A0L0CFV0"/>
<organism evidence="2 3">
    <name type="scientific">Lucilia cuprina</name>
    <name type="common">Green bottle fly</name>
    <name type="synonym">Australian sheep blowfly</name>
    <dbReference type="NCBI Taxonomy" id="7375"/>
    <lineage>
        <taxon>Eukaryota</taxon>
        <taxon>Metazoa</taxon>
        <taxon>Ecdysozoa</taxon>
        <taxon>Arthropoda</taxon>
        <taxon>Hexapoda</taxon>
        <taxon>Insecta</taxon>
        <taxon>Pterygota</taxon>
        <taxon>Neoptera</taxon>
        <taxon>Endopterygota</taxon>
        <taxon>Diptera</taxon>
        <taxon>Brachycera</taxon>
        <taxon>Muscomorpha</taxon>
        <taxon>Oestroidea</taxon>
        <taxon>Calliphoridae</taxon>
        <taxon>Luciliinae</taxon>
        <taxon>Lucilia</taxon>
    </lineage>
</organism>
<dbReference type="InterPro" id="IPR053255">
    <property type="entry name" value="EGF-like_domain"/>
</dbReference>
<dbReference type="Proteomes" id="UP000037069">
    <property type="component" value="Unassembled WGS sequence"/>
</dbReference>
<keyword evidence="1" id="KW-0732">Signal</keyword>
<proteinExistence type="predicted"/>
<dbReference type="OrthoDB" id="10045365at2759"/>
<protein>
    <recommendedName>
        <fullName evidence="4">Wnt inhibitory factor 1</fullName>
    </recommendedName>
</protein>
<reference evidence="2 3" key="1">
    <citation type="journal article" date="2015" name="Nat. Commun.">
        <title>Lucilia cuprina genome unlocks parasitic fly biology to underpin future interventions.</title>
        <authorList>
            <person name="Anstead C.A."/>
            <person name="Korhonen P.K."/>
            <person name="Young N.D."/>
            <person name="Hall R.S."/>
            <person name="Jex A.R."/>
            <person name="Murali S.C."/>
            <person name="Hughes D.S."/>
            <person name="Lee S.F."/>
            <person name="Perry T."/>
            <person name="Stroehlein A.J."/>
            <person name="Ansell B.R."/>
            <person name="Breugelmans B."/>
            <person name="Hofmann A."/>
            <person name="Qu J."/>
            <person name="Dugan S."/>
            <person name="Lee S.L."/>
            <person name="Chao H."/>
            <person name="Dinh H."/>
            <person name="Han Y."/>
            <person name="Doddapaneni H.V."/>
            <person name="Worley K.C."/>
            <person name="Muzny D.M."/>
            <person name="Ioannidis P."/>
            <person name="Waterhouse R.M."/>
            <person name="Zdobnov E.M."/>
            <person name="James P.J."/>
            <person name="Bagnall N.H."/>
            <person name="Kotze A.C."/>
            <person name="Gibbs R.A."/>
            <person name="Richards S."/>
            <person name="Batterham P."/>
            <person name="Gasser R.B."/>
        </authorList>
    </citation>
    <scope>NUCLEOTIDE SEQUENCE [LARGE SCALE GENOMIC DNA]</scope>
    <source>
        <strain evidence="2 3">LS</strain>
        <tissue evidence="2">Full body</tissue>
    </source>
</reference>
<keyword evidence="3" id="KW-1185">Reference proteome</keyword>
<evidence type="ECO:0000313" key="2">
    <source>
        <dbReference type="EMBL" id="KNC31121.1"/>
    </source>
</evidence>
<evidence type="ECO:0000256" key="1">
    <source>
        <dbReference type="SAM" id="SignalP"/>
    </source>
</evidence>
<evidence type="ECO:0000313" key="3">
    <source>
        <dbReference type="Proteomes" id="UP000037069"/>
    </source>
</evidence>
<feature type="signal peptide" evidence="1">
    <location>
        <begin position="1"/>
        <end position="29"/>
    </location>
</feature>
<sequence length="209" mass="23544">LFLPLKVSKSHIMITVLLILIVNIQSFKAYTLNDPPPICSSYEMLIVNTKQCVSRCPIRCINEICFEDGECPCANSYITSFGDGLVCGKPCIPGCIQAGGYCAAPQRCVCTQKGSYFDPVSRKCQKYHIFKDRCGGRCLYGNCTHDGKCNCFEGFKYNDNLFGQLCSPVCKQDCGRRGYCFLPNMCACRKKHYHYQSDGQCHKDDDYIF</sequence>
<dbReference type="PANTHER" id="PTHR24047">
    <property type="entry name" value="FI01909P-RELATED"/>
    <property type="match status" value="1"/>
</dbReference>
<dbReference type="EMBL" id="JRES01000440">
    <property type="protein sequence ID" value="KNC31121.1"/>
    <property type="molecule type" value="Genomic_DNA"/>
</dbReference>
<evidence type="ECO:0008006" key="4">
    <source>
        <dbReference type="Google" id="ProtNLM"/>
    </source>
</evidence>
<name>A0A0L0CFV0_LUCCU</name>
<gene>
    <name evidence="2" type="ORF">FF38_13938</name>
</gene>
<dbReference type="Gene3D" id="2.10.25.10">
    <property type="entry name" value="Laminin"/>
    <property type="match status" value="2"/>
</dbReference>
<feature type="non-terminal residue" evidence="2">
    <location>
        <position position="1"/>
    </location>
</feature>
<accession>A0A0L0CFV0</accession>
<dbReference type="OMA" id="CACRHKH"/>
<feature type="chain" id="PRO_5005536251" description="Wnt inhibitory factor 1" evidence="1">
    <location>
        <begin position="30"/>
        <end position="209"/>
    </location>
</feature>